<keyword evidence="3" id="KW-1185">Reference proteome</keyword>
<feature type="domain" description="HD" evidence="1">
    <location>
        <begin position="35"/>
        <end position="138"/>
    </location>
</feature>
<evidence type="ECO:0000313" key="2">
    <source>
        <dbReference type="EMBL" id="RRK31747.1"/>
    </source>
</evidence>
<gene>
    <name evidence="2" type="ORF">EBB54_10505</name>
</gene>
<accession>A0A3R8LY62</accession>
<evidence type="ECO:0000259" key="1">
    <source>
        <dbReference type="Pfam" id="PF01966"/>
    </source>
</evidence>
<dbReference type="InterPro" id="IPR006674">
    <property type="entry name" value="HD_domain"/>
</dbReference>
<dbReference type="RefSeq" id="WP_125127365.1">
    <property type="nucleotide sequence ID" value="NZ_RHJS01000002.1"/>
</dbReference>
<dbReference type="SUPFAM" id="SSF109604">
    <property type="entry name" value="HD-domain/PDEase-like"/>
    <property type="match status" value="1"/>
</dbReference>
<reference evidence="2" key="1">
    <citation type="submission" date="2018-10" db="EMBL/GenBank/DDBJ databases">
        <title>Schaedlerella arabinophila gen. nov. sp. nov., isolated from the mouse intestinal tract and comparative analysis with the genome of the closely related altered Schaedler flora strain ASF502.</title>
        <authorList>
            <person name="Miyake S."/>
            <person name="Soh M."/>
            <person name="Seedorf H."/>
        </authorList>
    </citation>
    <scope>NUCLEOTIDE SEQUENCE [LARGE SCALE GENOMIC DNA]</scope>
    <source>
        <strain evidence="2">DSM 106076</strain>
    </source>
</reference>
<dbReference type="Pfam" id="PF01966">
    <property type="entry name" value="HD"/>
    <property type="match status" value="1"/>
</dbReference>
<dbReference type="Gene3D" id="1.10.3210.10">
    <property type="entry name" value="Hypothetical protein af1432"/>
    <property type="match status" value="1"/>
</dbReference>
<dbReference type="Proteomes" id="UP000274920">
    <property type="component" value="Unassembled WGS sequence"/>
</dbReference>
<comment type="caution">
    <text evidence="2">The sequence shown here is derived from an EMBL/GenBank/DDBJ whole genome shotgun (WGS) entry which is preliminary data.</text>
</comment>
<dbReference type="EMBL" id="RHJS01000002">
    <property type="protein sequence ID" value="RRK31747.1"/>
    <property type="molecule type" value="Genomic_DNA"/>
</dbReference>
<sequence length="164" mass="18763">MHVIEKIWNHPLYAKYYQKLAEAEKERIFCCHQIGHLLDVARIAYIQNLEQKLGIRKEVIYGAAFLHDIGKYRQYTEGIPHEKASAEIAEVILNEAAGDAFSEGEKASILRAVLGHRRLREGMEALEKLIYTSDKLSRNCFACKAQEECSWDAGRKNSNFHGLI</sequence>
<protein>
    <submittedName>
        <fullName evidence="2">HD domain-containing protein</fullName>
    </submittedName>
</protein>
<organism evidence="2 3">
    <name type="scientific">Schaedlerella arabinosiphila</name>
    <dbReference type="NCBI Taxonomy" id="2044587"/>
    <lineage>
        <taxon>Bacteria</taxon>
        <taxon>Bacillati</taxon>
        <taxon>Bacillota</taxon>
        <taxon>Clostridia</taxon>
        <taxon>Lachnospirales</taxon>
        <taxon>Lachnospiraceae</taxon>
        <taxon>Schaedlerella</taxon>
    </lineage>
</organism>
<proteinExistence type="predicted"/>
<name>A0A3R8LY62_9FIRM</name>
<evidence type="ECO:0000313" key="3">
    <source>
        <dbReference type="Proteomes" id="UP000274920"/>
    </source>
</evidence>
<dbReference type="AlphaFoldDB" id="A0A3R8LY62"/>